<name>A0A1M7QUG1_9ACTN</name>
<dbReference type="Proteomes" id="UP000184440">
    <property type="component" value="Unassembled WGS sequence"/>
</dbReference>
<gene>
    <name evidence="1" type="ORF">SAMN05443668_105375</name>
</gene>
<protein>
    <submittedName>
        <fullName evidence="1">Uncharacterized protein</fullName>
    </submittedName>
</protein>
<dbReference type="RefSeq" id="WP_073258944.1">
    <property type="nucleotide sequence ID" value="NZ_FRCS01000005.1"/>
</dbReference>
<evidence type="ECO:0000313" key="1">
    <source>
        <dbReference type="EMBL" id="SHN35276.1"/>
    </source>
</evidence>
<sequence>MALRPERLGRRYWLLYLELRERHEREIDDFLCEVEEDKRAEQKRRGTRLRWDFKGLRDAQGLTQLALVKRMLQLAAERGISMPDEDNLKVYVSRWENKHTRPTRPEYIELLEAILLPDASAPRPALRAVPAE</sequence>
<dbReference type="OrthoDB" id="3576575at2"/>
<dbReference type="AlphaFoldDB" id="A0A1M7QUG1"/>
<organism evidence="1 2">
    <name type="scientific">Cryptosporangium aurantiacum</name>
    <dbReference type="NCBI Taxonomy" id="134849"/>
    <lineage>
        <taxon>Bacteria</taxon>
        <taxon>Bacillati</taxon>
        <taxon>Actinomycetota</taxon>
        <taxon>Actinomycetes</taxon>
        <taxon>Cryptosporangiales</taxon>
        <taxon>Cryptosporangiaceae</taxon>
        <taxon>Cryptosporangium</taxon>
    </lineage>
</organism>
<reference evidence="1 2" key="1">
    <citation type="submission" date="2016-11" db="EMBL/GenBank/DDBJ databases">
        <authorList>
            <person name="Jaros S."/>
            <person name="Januszkiewicz K."/>
            <person name="Wedrychowicz H."/>
        </authorList>
    </citation>
    <scope>NUCLEOTIDE SEQUENCE [LARGE SCALE GENOMIC DNA]</scope>
    <source>
        <strain evidence="1 2">DSM 46144</strain>
    </source>
</reference>
<dbReference type="EMBL" id="FRCS01000005">
    <property type="protein sequence ID" value="SHN35276.1"/>
    <property type="molecule type" value="Genomic_DNA"/>
</dbReference>
<dbReference type="STRING" id="134849.SAMN05443668_105375"/>
<keyword evidence="2" id="KW-1185">Reference proteome</keyword>
<accession>A0A1M7QUG1</accession>
<proteinExistence type="predicted"/>
<evidence type="ECO:0000313" key="2">
    <source>
        <dbReference type="Proteomes" id="UP000184440"/>
    </source>
</evidence>